<organism evidence="2 3">
    <name type="scientific">Aspergillus novofumigatus (strain IBT 16806)</name>
    <dbReference type="NCBI Taxonomy" id="1392255"/>
    <lineage>
        <taxon>Eukaryota</taxon>
        <taxon>Fungi</taxon>
        <taxon>Dikarya</taxon>
        <taxon>Ascomycota</taxon>
        <taxon>Pezizomycotina</taxon>
        <taxon>Eurotiomycetes</taxon>
        <taxon>Eurotiomycetidae</taxon>
        <taxon>Eurotiales</taxon>
        <taxon>Aspergillaceae</taxon>
        <taxon>Aspergillus</taxon>
        <taxon>Aspergillus subgen. Fumigati</taxon>
    </lineage>
</organism>
<gene>
    <name evidence="2" type="ORF">P174DRAFT_417967</name>
</gene>
<comment type="caution">
    <text evidence="2">The sequence shown here is derived from an EMBL/GenBank/DDBJ whole genome shotgun (WGS) entry which is preliminary data.</text>
</comment>
<evidence type="ECO:0000313" key="3">
    <source>
        <dbReference type="Proteomes" id="UP000234474"/>
    </source>
</evidence>
<sequence>MFGGHPAYHPYTQYTQSIIILRIFEGRWRRSFRGGGPPPASPTVSSSSEEDPIAPVPRRRRVAVSELSSSEDEGPALGSLNSLPFATMSRATSPSAAASSPDAASLPDAASPRPASSPGASLLRAGGSLSPAPPLGTLLPLSSPPVGAEPVPSAPCQTCLKDALRQGQVCACLRDAAYRKCKRCQRLKKKCLRVPLQVRRRAAT</sequence>
<feature type="region of interest" description="Disordered" evidence="1">
    <location>
        <begin position="93"/>
        <end position="128"/>
    </location>
</feature>
<evidence type="ECO:0000313" key="2">
    <source>
        <dbReference type="EMBL" id="PKX96986.1"/>
    </source>
</evidence>
<dbReference type="EMBL" id="MSZS01000002">
    <property type="protein sequence ID" value="PKX96986.1"/>
    <property type="molecule type" value="Genomic_DNA"/>
</dbReference>
<dbReference type="VEuPathDB" id="FungiDB:P174DRAFT_417967"/>
<protein>
    <submittedName>
        <fullName evidence="2">Uncharacterized protein</fullName>
    </submittedName>
</protein>
<dbReference type="Proteomes" id="UP000234474">
    <property type="component" value="Unassembled WGS sequence"/>
</dbReference>
<name>A0A2I1CH78_ASPN1</name>
<dbReference type="GeneID" id="36531976"/>
<dbReference type="AlphaFoldDB" id="A0A2I1CH78"/>
<reference evidence="3" key="1">
    <citation type="journal article" date="2018" name="Proc. Natl. Acad. Sci. U.S.A.">
        <title>Linking secondary metabolites to gene clusters through genome sequencing of six diverse Aspergillus species.</title>
        <authorList>
            <person name="Kaerboelling I."/>
            <person name="Vesth T.C."/>
            <person name="Frisvad J.C."/>
            <person name="Nybo J.L."/>
            <person name="Theobald S."/>
            <person name="Kuo A."/>
            <person name="Bowyer P."/>
            <person name="Matsuda Y."/>
            <person name="Mondo S."/>
            <person name="Lyhne E.K."/>
            <person name="Kogle M.E."/>
            <person name="Clum A."/>
            <person name="Lipzen A."/>
            <person name="Salamov A."/>
            <person name="Ngan C.Y."/>
            <person name="Daum C."/>
            <person name="Chiniquy J."/>
            <person name="Barry K."/>
            <person name="LaButti K."/>
            <person name="Haridas S."/>
            <person name="Simmons B.A."/>
            <person name="Magnuson J.K."/>
            <person name="Mortensen U.H."/>
            <person name="Larsen T.O."/>
            <person name="Grigoriev I.V."/>
            <person name="Baker S.E."/>
            <person name="Andersen M.R."/>
        </authorList>
    </citation>
    <scope>NUCLEOTIDE SEQUENCE [LARGE SCALE GENOMIC DNA]</scope>
    <source>
        <strain evidence="3">IBT 16806</strain>
    </source>
</reference>
<evidence type="ECO:0000256" key="1">
    <source>
        <dbReference type="SAM" id="MobiDB-lite"/>
    </source>
</evidence>
<feature type="region of interest" description="Disordered" evidence="1">
    <location>
        <begin position="32"/>
        <end position="81"/>
    </location>
</feature>
<keyword evidence="3" id="KW-1185">Reference proteome</keyword>
<dbReference type="RefSeq" id="XP_024685581.1">
    <property type="nucleotide sequence ID" value="XM_024824651.1"/>
</dbReference>
<proteinExistence type="predicted"/>
<accession>A0A2I1CH78</accession>